<accession>A0ABX8R6X1</accession>
<keyword evidence="6" id="KW-1185">Reference proteome</keyword>
<dbReference type="EMBL" id="CP059572">
    <property type="protein sequence ID" value="QXJ26568.1"/>
    <property type="molecule type" value="Genomic_DNA"/>
</dbReference>
<proteinExistence type="inferred from homology"/>
<evidence type="ECO:0000313" key="5">
    <source>
        <dbReference type="EMBL" id="QXJ26568.1"/>
    </source>
</evidence>
<dbReference type="PANTHER" id="PTHR47514:SF1">
    <property type="entry name" value="TRANSKETOLASE N-TERMINAL SECTION-RELATED"/>
    <property type="match status" value="1"/>
</dbReference>
<dbReference type="PANTHER" id="PTHR47514">
    <property type="entry name" value="TRANSKETOLASE N-TERMINAL SECTION-RELATED"/>
    <property type="match status" value="1"/>
</dbReference>
<comment type="cofactor">
    <cofactor evidence="1">
        <name>thiamine diphosphate</name>
        <dbReference type="ChEBI" id="CHEBI:58937"/>
    </cofactor>
</comment>
<dbReference type="SUPFAM" id="SSF52518">
    <property type="entry name" value="Thiamin diphosphate-binding fold (THDP-binding)"/>
    <property type="match status" value="1"/>
</dbReference>
<reference evidence="5" key="1">
    <citation type="submission" date="2020-07" db="EMBL/GenBank/DDBJ databases">
        <authorList>
            <person name="Tarantini F.S."/>
            <person name="Hong K.W."/>
            <person name="Chan K.G."/>
        </authorList>
    </citation>
    <scope>NUCLEOTIDE SEQUENCE</scope>
    <source>
        <strain evidence="5">32-07</strain>
    </source>
</reference>
<gene>
    <name evidence="5" type="ORF">AGRA3207_003398</name>
</gene>
<evidence type="ECO:0000256" key="3">
    <source>
        <dbReference type="ARBA" id="ARBA00023052"/>
    </source>
</evidence>
<sequence>MCATKNGGHLGGSMSLVEIMVCLYSRVLRIDPDDPDAPDRDVMILSKGHGAIGLYAALGEYGFFPPDRLSDYGAHGSQFMAHPNSALPGVEMPSGALGHGLPLGIGFSLAARLDGTDRRCVVIMGDGELQEGSVWEAAMAAGTQNLERLTAVVDRNRLQITGRTESIVELEPLADRWRSFGWTVREVDGHDLAALLEAFTAPPEPGRPTVIIARTRKGRGLPYVEDKVKSHFVKLNERMHRRAKAALRDADADGKGGRS</sequence>
<dbReference type="CDD" id="cd02012">
    <property type="entry name" value="TPP_TK"/>
    <property type="match status" value="1"/>
</dbReference>
<name>A0ABX8R6X1_9ACTN</name>
<evidence type="ECO:0000256" key="2">
    <source>
        <dbReference type="ARBA" id="ARBA00007131"/>
    </source>
</evidence>
<evidence type="ECO:0000259" key="4">
    <source>
        <dbReference type="Pfam" id="PF00456"/>
    </source>
</evidence>
<dbReference type="InterPro" id="IPR005474">
    <property type="entry name" value="Transketolase_N"/>
</dbReference>
<feature type="domain" description="Transketolase N-terminal" evidence="4">
    <location>
        <begin position="5"/>
        <end position="244"/>
    </location>
</feature>
<dbReference type="Pfam" id="PF00456">
    <property type="entry name" value="Transketolase_N"/>
    <property type="match status" value="1"/>
</dbReference>
<protein>
    <submittedName>
        <fullName evidence="5">Transketolase</fullName>
    </submittedName>
</protein>
<comment type="similarity">
    <text evidence="2">Belongs to the transketolase family.</text>
</comment>
<keyword evidence="3" id="KW-0786">Thiamine pyrophosphate</keyword>
<evidence type="ECO:0000313" key="6">
    <source>
        <dbReference type="Proteomes" id="UP001049518"/>
    </source>
</evidence>
<dbReference type="Gene3D" id="3.40.50.970">
    <property type="match status" value="1"/>
</dbReference>
<dbReference type="InterPro" id="IPR029061">
    <property type="entry name" value="THDP-binding"/>
</dbReference>
<dbReference type="Proteomes" id="UP001049518">
    <property type="component" value="Chromosome"/>
</dbReference>
<evidence type="ECO:0000256" key="1">
    <source>
        <dbReference type="ARBA" id="ARBA00001964"/>
    </source>
</evidence>
<organism evidence="5 6">
    <name type="scientific">Actinomadura graeca</name>
    <dbReference type="NCBI Taxonomy" id="2750812"/>
    <lineage>
        <taxon>Bacteria</taxon>
        <taxon>Bacillati</taxon>
        <taxon>Actinomycetota</taxon>
        <taxon>Actinomycetes</taxon>
        <taxon>Streptosporangiales</taxon>
        <taxon>Thermomonosporaceae</taxon>
        <taxon>Actinomadura</taxon>
    </lineage>
</organism>